<dbReference type="SMART" id="SM00490">
    <property type="entry name" value="HELICc"/>
    <property type="match status" value="1"/>
</dbReference>
<organism evidence="12 13">
    <name type="scientific">Xylaria bambusicola</name>
    <dbReference type="NCBI Taxonomy" id="326684"/>
    <lineage>
        <taxon>Eukaryota</taxon>
        <taxon>Fungi</taxon>
        <taxon>Dikarya</taxon>
        <taxon>Ascomycota</taxon>
        <taxon>Pezizomycotina</taxon>
        <taxon>Sordariomycetes</taxon>
        <taxon>Xylariomycetidae</taxon>
        <taxon>Xylariales</taxon>
        <taxon>Xylariaceae</taxon>
        <taxon>Xylaria</taxon>
    </lineage>
</organism>
<dbReference type="GO" id="GO:0008094">
    <property type="term" value="F:ATP-dependent activity, acting on DNA"/>
    <property type="evidence" value="ECO:0007669"/>
    <property type="project" value="TreeGrafter"/>
</dbReference>
<dbReference type="InterPro" id="IPR038718">
    <property type="entry name" value="SNF2-like_sf"/>
</dbReference>
<keyword evidence="3 7" id="KW-0863">Zinc-finger</keyword>
<dbReference type="PANTHER" id="PTHR45626">
    <property type="entry name" value="TRANSCRIPTION TERMINATION FACTOR 2-RELATED"/>
    <property type="match status" value="1"/>
</dbReference>
<keyword evidence="5" id="KW-0862">Zinc</keyword>
<evidence type="ECO:0000256" key="5">
    <source>
        <dbReference type="ARBA" id="ARBA00022833"/>
    </source>
</evidence>
<evidence type="ECO:0000259" key="9">
    <source>
        <dbReference type="PROSITE" id="PS50089"/>
    </source>
</evidence>
<feature type="region of interest" description="Disordered" evidence="8">
    <location>
        <begin position="1"/>
        <end position="24"/>
    </location>
</feature>
<evidence type="ECO:0000256" key="8">
    <source>
        <dbReference type="SAM" id="MobiDB-lite"/>
    </source>
</evidence>
<dbReference type="GO" id="GO:0005524">
    <property type="term" value="F:ATP binding"/>
    <property type="evidence" value="ECO:0007669"/>
    <property type="project" value="UniProtKB-KW"/>
</dbReference>
<dbReference type="InterPro" id="IPR001841">
    <property type="entry name" value="Znf_RING"/>
</dbReference>
<dbReference type="GO" id="GO:0008270">
    <property type="term" value="F:zinc ion binding"/>
    <property type="evidence" value="ECO:0007669"/>
    <property type="project" value="UniProtKB-KW"/>
</dbReference>
<dbReference type="Gene3D" id="3.40.50.10810">
    <property type="entry name" value="Tandem AAA-ATPase domain"/>
    <property type="match status" value="1"/>
</dbReference>
<dbReference type="AlphaFoldDB" id="A0AAN7V021"/>
<evidence type="ECO:0000313" key="13">
    <source>
        <dbReference type="Proteomes" id="UP001305414"/>
    </source>
</evidence>
<dbReference type="PROSITE" id="PS51192">
    <property type="entry name" value="HELICASE_ATP_BIND_1"/>
    <property type="match status" value="1"/>
</dbReference>
<dbReference type="Gene3D" id="3.40.50.300">
    <property type="entry name" value="P-loop containing nucleotide triphosphate hydrolases"/>
    <property type="match status" value="1"/>
</dbReference>
<feature type="domain" description="Helicase ATP-binding" evidence="10">
    <location>
        <begin position="347"/>
        <end position="546"/>
    </location>
</feature>
<keyword evidence="4" id="KW-0378">Hydrolase</keyword>
<reference evidence="12 13" key="1">
    <citation type="submission" date="2023-10" db="EMBL/GenBank/DDBJ databases">
        <title>Draft genome sequence of Xylaria bambusicola isolate GMP-LS, the root and basal stem rot pathogen of sugarcane in Indonesia.</title>
        <authorList>
            <person name="Selvaraj P."/>
            <person name="Muralishankar V."/>
            <person name="Muruganantham S."/>
            <person name="Sp S."/>
            <person name="Haryani S."/>
            <person name="Lau K.J.X."/>
            <person name="Naqvi N.I."/>
        </authorList>
    </citation>
    <scope>NUCLEOTIDE SEQUENCE [LARGE SCALE GENOMIC DNA]</scope>
    <source>
        <strain evidence="12">GMP-LS</strain>
    </source>
</reference>
<accession>A0AAN7V021</accession>
<comment type="caution">
    <text evidence="12">The sequence shown here is derived from an EMBL/GenBank/DDBJ whole genome shotgun (WGS) entry which is preliminary data.</text>
</comment>
<evidence type="ECO:0000256" key="4">
    <source>
        <dbReference type="ARBA" id="ARBA00022801"/>
    </source>
</evidence>
<dbReference type="InterPro" id="IPR027417">
    <property type="entry name" value="P-loop_NTPase"/>
</dbReference>
<dbReference type="InterPro" id="IPR050628">
    <property type="entry name" value="SNF2_RAD54_helicase_TF"/>
</dbReference>
<sequence>MSFVSTPSADDDAEGSINDSSAELQDPQSCFRHIWDANTTQDDDDEIMGSTYVPAIRDAINWSQSSLSQPTEPLPEYAPNGNVAGDERICYGMIYQVEVKLSESNMPKLNSKLQHETRVTGAEKILVFTVDRKVDHLTVAFSGGTTLGILSDSMFESLSPVMEQHSSFFLEGVASTNVLRDRIGKISKSSDRKIRMDINVYGLRDAAKRIGDELSLKKLWLQRPDNYKTDFPYHNPHVVHFPDVSQISAGTSDMRRPLDEQGQMTKQDRIQKIVSEVHISLQRAGELETTSGDRRLQTTLLDHQQRALTFMKQRESGNIPEKYRLWQKSQCEGKEMYIHRVTKTRSTVPPEERGGGILADEMGMGKSLCLLALLLDTLDEGRQWAQRKQSEAYHSTGIEKYSRATLVIVPSARFSQEYRAYIRIVLINNWLNEVRKHIGDTLKHIKYHGVGREKDLNVLADCDLIITTYQTLRTEFASKKSKLHKIGWYRNSVDQRLTAHVIRRPSNTFYSTCLELQGRSRWCLTGTPIQNRLLDVGALFAFLRADPFDNITQFRRFIVLPFEQGDDIVKDRLILLYDSLCLRRNKDILLLPGTEERERPLQFSPEEMRQYNSTLKTLQRSVSEKVGQFDKHREFGLFQAQLQLRILCNHGTYQKPFSWKRIALQLDESLAVGSGTNFESRCDGCEQPRPALILTTNSCGHFFCTSCLEYLEDILKPTDSMPCPRCHYKDAAKCLRNGTVPTRINNPRRNYRDTLARSAYFKETGFSTKMSALVEDVKDRMDELKSIVFSCWTHTMDLVGRHLENAGIDYLRIDGDTLMSKRQRILDEFDKDSGARVLLRCVWETLKPSFIVTTGTGAFGLNITAARRVFILEPQWNPSVENQAIARTTRLNQKEKVLVIRYRIEDTVETEMLSQQKQKREIARIGW</sequence>
<dbReference type="InterPro" id="IPR049730">
    <property type="entry name" value="SNF2/RAD54-like_C"/>
</dbReference>
<keyword evidence="6" id="KW-0067">ATP-binding</keyword>
<dbReference type="Pfam" id="PF00271">
    <property type="entry name" value="Helicase_C"/>
    <property type="match status" value="1"/>
</dbReference>
<dbReference type="SUPFAM" id="SSF52540">
    <property type="entry name" value="P-loop containing nucleoside triphosphate hydrolases"/>
    <property type="match status" value="2"/>
</dbReference>
<dbReference type="Proteomes" id="UP001305414">
    <property type="component" value="Unassembled WGS sequence"/>
</dbReference>
<dbReference type="GO" id="GO:0006281">
    <property type="term" value="P:DNA repair"/>
    <property type="evidence" value="ECO:0007669"/>
    <property type="project" value="TreeGrafter"/>
</dbReference>
<keyword evidence="1" id="KW-0479">Metal-binding</keyword>
<feature type="domain" description="Helicase C-terminal" evidence="11">
    <location>
        <begin position="776"/>
        <end position="927"/>
    </location>
</feature>
<keyword evidence="13" id="KW-1185">Reference proteome</keyword>
<evidence type="ECO:0000256" key="6">
    <source>
        <dbReference type="ARBA" id="ARBA00022840"/>
    </source>
</evidence>
<evidence type="ECO:0000256" key="3">
    <source>
        <dbReference type="ARBA" id="ARBA00022771"/>
    </source>
</evidence>
<evidence type="ECO:0000259" key="11">
    <source>
        <dbReference type="PROSITE" id="PS51194"/>
    </source>
</evidence>
<evidence type="ECO:0000256" key="1">
    <source>
        <dbReference type="ARBA" id="ARBA00022723"/>
    </source>
</evidence>
<dbReference type="PROSITE" id="PS50089">
    <property type="entry name" value="ZF_RING_2"/>
    <property type="match status" value="1"/>
</dbReference>
<name>A0AAN7V021_9PEZI</name>
<protein>
    <recommendedName>
        <fullName evidence="14">RING-type domain-containing protein</fullName>
    </recommendedName>
</protein>
<dbReference type="CDD" id="cd18793">
    <property type="entry name" value="SF2_C_SNF"/>
    <property type="match status" value="1"/>
</dbReference>
<keyword evidence="2" id="KW-0547">Nucleotide-binding</keyword>
<dbReference type="SMART" id="SM00487">
    <property type="entry name" value="DEXDc"/>
    <property type="match status" value="1"/>
</dbReference>
<dbReference type="InterPro" id="IPR017907">
    <property type="entry name" value="Znf_RING_CS"/>
</dbReference>
<dbReference type="InterPro" id="IPR001650">
    <property type="entry name" value="Helicase_C-like"/>
</dbReference>
<gene>
    <name evidence="12" type="ORF">RRF57_011903</name>
</gene>
<dbReference type="EMBL" id="JAWHQM010000064">
    <property type="protein sequence ID" value="KAK5636191.1"/>
    <property type="molecule type" value="Genomic_DNA"/>
</dbReference>
<proteinExistence type="predicted"/>
<dbReference type="CDD" id="cd18008">
    <property type="entry name" value="DEXDc_SHPRH-like"/>
    <property type="match status" value="1"/>
</dbReference>
<evidence type="ECO:0000259" key="10">
    <source>
        <dbReference type="PROSITE" id="PS51192"/>
    </source>
</evidence>
<evidence type="ECO:0000256" key="2">
    <source>
        <dbReference type="ARBA" id="ARBA00022741"/>
    </source>
</evidence>
<dbReference type="PROSITE" id="PS00518">
    <property type="entry name" value="ZF_RING_1"/>
    <property type="match status" value="1"/>
</dbReference>
<dbReference type="GO" id="GO:0016787">
    <property type="term" value="F:hydrolase activity"/>
    <property type="evidence" value="ECO:0007669"/>
    <property type="project" value="UniProtKB-KW"/>
</dbReference>
<dbReference type="PROSITE" id="PS51194">
    <property type="entry name" value="HELICASE_CTER"/>
    <property type="match status" value="1"/>
</dbReference>
<evidence type="ECO:0000256" key="7">
    <source>
        <dbReference type="PROSITE-ProRule" id="PRU00175"/>
    </source>
</evidence>
<dbReference type="PANTHER" id="PTHR45626:SF52">
    <property type="entry name" value="SINGLE-STRANDED DNA-DEPENDENT ATPASE (EUROFUNG)"/>
    <property type="match status" value="1"/>
</dbReference>
<evidence type="ECO:0000313" key="12">
    <source>
        <dbReference type="EMBL" id="KAK5636191.1"/>
    </source>
</evidence>
<evidence type="ECO:0008006" key="14">
    <source>
        <dbReference type="Google" id="ProtNLM"/>
    </source>
</evidence>
<dbReference type="Pfam" id="PF00176">
    <property type="entry name" value="SNF2-rel_dom"/>
    <property type="match status" value="1"/>
</dbReference>
<feature type="domain" description="RING-type" evidence="9">
    <location>
        <begin position="682"/>
        <end position="727"/>
    </location>
</feature>
<dbReference type="InterPro" id="IPR000330">
    <property type="entry name" value="SNF2_N"/>
</dbReference>
<dbReference type="InterPro" id="IPR014001">
    <property type="entry name" value="Helicase_ATP-bd"/>
</dbReference>
<dbReference type="GO" id="GO:0005634">
    <property type="term" value="C:nucleus"/>
    <property type="evidence" value="ECO:0007669"/>
    <property type="project" value="TreeGrafter"/>
</dbReference>